<evidence type="ECO:0000256" key="1">
    <source>
        <dbReference type="ARBA" id="ARBA00023015"/>
    </source>
</evidence>
<organism evidence="6 7">
    <name type="scientific">Streptomyces caeni</name>
    <dbReference type="NCBI Taxonomy" id="2307231"/>
    <lineage>
        <taxon>Bacteria</taxon>
        <taxon>Bacillati</taxon>
        <taxon>Actinomycetota</taxon>
        <taxon>Actinomycetes</taxon>
        <taxon>Kitasatosporales</taxon>
        <taxon>Streptomycetaceae</taxon>
        <taxon>Streptomyces</taxon>
    </lineage>
</organism>
<evidence type="ECO:0000256" key="4">
    <source>
        <dbReference type="PROSITE-ProRule" id="PRU00335"/>
    </source>
</evidence>
<feature type="DNA-binding region" description="H-T-H motif" evidence="4">
    <location>
        <begin position="39"/>
        <end position="58"/>
    </location>
</feature>
<dbReference type="PANTHER" id="PTHR30055:SF148">
    <property type="entry name" value="TETR-FAMILY TRANSCRIPTIONAL REGULATOR"/>
    <property type="match status" value="1"/>
</dbReference>
<dbReference type="InterPro" id="IPR050109">
    <property type="entry name" value="HTH-type_TetR-like_transc_reg"/>
</dbReference>
<reference evidence="7" key="1">
    <citation type="journal article" date="2019" name="Int. J. Syst. Evol. Microbiol.">
        <title>The Global Catalogue of Microorganisms (GCM) 10K type strain sequencing project: providing services to taxonomists for standard genome sequencing and annotation.</title>
        <authorList>
            <consortium name="The Broad Institute Genomics Platform"/>
            <consortium name="The Broad Institute Genome Sequencing Center for Infectious Disease"/>
            <person name="Wu L."/>
            <person name="Ma J."/>
        </authorList>
    </citation>
    <scope>NUCLEOTIDE SEQUENCE [LARGE SCALE GENOMIC DNA]</scope>
    <source>
        <strain evidence="7">CGMCC 1.12470</strain>
    </source>
</reference>
<dbReference type="PROSITE" id="PS50977">
    <property type="entry name" value="HTH_TETR_2"/>
    <property type="match status" value="1"/>
</dbReference>
<comment type="caution">
    <text evidence="6">The sequence shown here is derived from an EMBL/GenBank/DDBJ whole genome shotgun (WGS) entry which is preliminary data.</text>
</comment>
<dbReference type="SUPFAM" id="SSF46689">
    <property type="entry name" value="Homeodomain-like"/>
    <property type="match status" value="1"/>
</dbReference>
<feature type="domain" description="HTH tetR-type" evidence="5">
    <location>
        <begin position="16"/>
        <end position="76"/>
    </location>
</feature>
<dbReference type="SUPFAM" id="SSF48498">
    <property type="entry name" value="Tetracyclin repressor-like, C-terminal domain"/>
    <property type="match status" value="1"/>
</dbReference>
<evidence type="ECO:0000259" key="5">
    <source>
        <dbReference type="PROSITE" id="PS50977"/>
    </source>
</evidence>
<dbReference type="Gene3D" id="1.10.10.60">
    <property type="entry name" value="Homeodomain-like"/>
    <property type="match status" value="1"/>
</dbReference>
<evidence type="ECO:0000256" key="3">
    <source>
        <dbReference type="ARBA" id="ARBA00023163"/>
    </source>
</evidence>
<evidence type="ECO:0000313" key="6">
    <source>
        <dbReference type="EMBL" id="MFD1659032.1"/>
    </source>
</evidence>
<dbReference type="InterPro" id="IPR011075">
    <property type="entry name" value="TetR_C"/>
</dbReference>
<keyword evidence="3" id="KW-0804">Transcription</keyword>
<evidence type="ECO:0000256" key="2">
    <source>
        <dbReference type="ARBA" id="ARBA00023125"/>
    </source>
</evidence>
<keyword evidence="1" id="KW-0805">Transcription regulation</keyword>
<keyword evidence="7" id="KW-1185">Reference proteome</keyword>
<proteinExistence type="predicted"/>
<dbReference type="Gene3D" id="1.10.357.10">
    <property type="entry name" value="Tetracycline Repressor, domain 2"/>
    <property type="match status" value="1"/>
</dbReference>
<gene>
    <name evidence="6" type="ORF">ACFSL4_12645</name>
</gene>
<name>A0ABW4IQK4_9ACTN</name>
<dbReference type="Pfam" id="PF00440">
    <property type="entry name" value="TetR_N"/>
    <property type="match status" value="1"/>
</dbReference>
<keyword evidence="2 4" id="KW-0238">DNA-binding</keyword>
<protein>
    <submittedName>
        <fullName evidence="6">TetR/AcrR family transcriptional regulator</fullName>
    </submittedName>
</protein>
<dbReference type="EMBL" id="JBHUDX010000030">
    <property type="protein sequence ID" value="MFD1659032.1"/>
    <property type="molecule type" value="Genomic_DNA"/>
</dbReference>
<dbReference type="InterPro" id="IPR001647">
    <property type="entry name" value="HTH_TetR"/>
</dbReference>
<dbReference type="RefSeq" id="WP_381081698.1">
    <property type="nucleotide sequence ID" value="NZ_JBHUDX010000030.1"/>
</dbReference>
<sequence>MQQRNKGRGAGRPRSAEKDAAILRATLELLASHGYTRMSLSQVAAAAQVSKSTIHLRWKTKADLVTAALEAMRMADAPAPSGDTRADLVAILEDFASTVERVRGMALIGTCLAEEAHTPELLALLRERTVLPRRALLGEVLEQARGRGEIRQDFDPEAAVSALLGPFYADYMAGRGGAPGWAGHAVDLALAGLRTPAP</sequence>
<dbReference type="PANTHER" id="PTHR30055">
    <property type="entry name" value="HTH-TYPE TRANSCRIPTIONAL REGULATOR RUTR"/>
    <property type="match status" value="1"/>
</dbReference>
<dbReference type="InterPro" id="IPR009057">
    <property type="entry name" value="Homeodomain-like_sf"/>
</dbReference>
<dbReference type="Pfam" id="PF16859">
    <property type="entry name" value="TetR_C_11"/>
    <property type="match status" value="1"/>
</dbReference>
<evidence type="ECO:0000313" key="7">
    <source>
        <dbReference type="Proteomes" id="UP001597261"/>
    </source>
</evidence>
<dbReference type="InterPro" id="IPR036271">
    <property type="entry name" value="Tet_transcr_reg_TetR-rel_C_sf"/>
</dbReference>
<accession>A0ABW4IQK4</accession>
<dbReference type="Proteomes" id="UP001597261">
    <property type="component" value="Unassembled WGS sequence"/>
</dbReference>
<dbReference type="PRINTS" id="PR00455">
    <property type="entry name" value="HTHTETR"/>
</dbReference>